<dbReference type="Proteomes" id="UP000318336">
    <property type="component" value="Unassembled WGS sequence"/>
</dbReference>
<evidence type="ECO:0000259" key="9">
    <source>
        <dbReference type="PROSITE" id="PS51384"/>
    </source>
</evidence>
<dbReference type="InterPro" id="IPR017938">
    <property type="entry name" value="Riboflavin_synthase-like_b-brl"/>
</dbReference>
<reference evidence="10 11" key="1">
    <citation type="submission" date="2019-06" db="EMBL/GenBank/DDBJ databases">
        <title>Sequencing the genomes of 1000 actinobacteria strains.</title>
        <authorList>
            <person name="Klenk H.-P."/>
        </authorList>
    </citation>
    <scope>NUCLEOTIDE SEQUENCE [LARGE SCALE GENOMIC DNA]</scope>
    <source>
        <strain evidence="10 11">DSM 24617</strain>
    </source>
</reference>
<dbReference type="EMBL" id="VFOK01000002">
    <property type="protein sequence ID" value="TQL29034.1"/>
    <property type="molecule type" value="Genomic_DNA"/>
</dbReference>
<dbReference type="InterPro" id="IPR050415">
    <property type="entry name" value="MRET"/>
</dbReference>
<evidence type="ECO:0000256" key="1">
    <source>
        <dbReference type="ARBA" id="ARBA00001974"/>
    </source>
</evidence>
<keyword evidence="6" id="KW-0408">Iron</keyword>
<proteinExistence type="predicted"/>
<dbReference type="InterPro" id="IPR039261">
    <property type="entry name" value="FNR_nucleotide-bd"/>
</dbReference>
<dbReference type="InterPro" id="IPR017927">
    <property type="entry name" value="FAD-bd_FR_type"/>
</dbReference>
<dbReference type="SUPFAM" id="SSF52343">
    <property type="entry name" value="Ferredoxin reductase-like, C-terminal NADP-linked domain"/>
    <property type="match status" value="1"/>
</dbReference>
<dbReference type="InterPro" id="IPR006058">
    <property type="entry name" value="2Fe2S_fd_BS"/>
</dbReference>
<dbReference type="PROSITE" id="PS51384">
    <property type="entry name" value="FAD_FR"/>
    <property type="match status" value="1"/>
</dbReference>
<keyword evidence="2" id="KW-0285">Flavoprotein</keyword>
<keyword evidence="5" id="KW-0560">Oxidoreductase</keyword>
<comment type="cofactor">
    <cofactor evidence="1">
        <name>FAD</name>
        <dbReference type="ChEBI" id="CHEBI:57692"/>
    </cofactor>
</comment>
<feature type="domain" description="FAD-binding FR-type" evidence="9">
    <location>
        <begin position="20"/>
        <end position="122"/>
    </location>
</feature>
<dbReference type="SUPFAM" id="SSF63380">
    <property type="entry name" value="Riboflavin synthase domain-like"/>
    <property type="match status" value="1"/>
</dbReference>
<evidence type="ECO:0000256" key="7">
    <source>
        <dbReference type="ARBA" id="ARBA00023014"/>
    </source>
</evidence>
<evidence type="ECO:0000313" key="11">
    <source>
        <dbReference type="Proteomes" id="UP000318336"/>
    </source>
</evidence>
<keyword evidence="11" id="KW-1185">Reference proteome</keyword>
<dbReference type="GO" id="GO:0016491">
    <property type="term" value="F:oxidoreductase activity"/>
    <property type="evidence" value="ECO:0007669"/>
    <property type="project" value="UniProtKB-KW"/>
</dbReference>
<name>A0A542WZS8_9MICO</name>
<dbReference type="PANTHER" id="PTHR47354:SF1">
    <property type="entry name" value="CARNITINE MONOOXYGENASE REDUCTASE SUBUNIT"/>
    <property type="match status" value="1"/>
</dbReference>
<dbReference type="Gene3D" id="3.40.50.80">
    <property type="entry name" value="Nucleotide-binding domain of ferredoxin-NADP reductase (FNR) module"/>
    <property type="match status" value="1"/>
</dbReference>
<dbReference type="PRINTS" id="PR00409">
    <property type="entry name" value="PHDIOXRDTASE"/>
</dbReference>
<dbReference type="PANTHER" id="PTHR47354">
    <property type="entry name" value="NADH OXIDOREDUCTASE HCR"/>
    <property type="match status" value="1"/>
</dbReference>
<dbReference type="Gene3D" id="2.40.30.10">
    <property type="entry name" value="Translation factors"/>
    <property type="match status" value="1"/>
</dbReference>
<dbReference type="Gene3D" id="3.10.20.30">
    <property type="match status" value="1"/>
</dbReference>
<protein>
    <submittedName>
        <fullName evidence="10">Ferredoxin-NADP reductase</fullName>
    </submittedName>
</protein>
<dbReference type="InterPro" id="IPR001041">
    <property type="entry name" value="2Fe-2S_ferredoxin-type"/>
</dbReference>
<keyword evidence="7" id="KW-0411">Iron-sulfur</keyword>
<dbReference type="GO" id="GO:0046872">
    <property type="term" value="F:metal ion binding"/>
    <property type="evidence" value="ECO:0007669"/>
    <property type="project" value="UniProtKB-KW"/>
</dbReference>
<evidence type="ECO:0000256" key="5">
    <source>
        <dbReference type="ARBA" id="ARBA00023002"/>
    </source>
</evidence>
<evidence type="ECO:0000256" key="6">
    <source>
        <dbReference type="ARBA" id="ARBA00023004"/>
    </source>
</evidence>
<feature type="domain" description="2Fe-2S ferredoxin-type" evidence="8">
    <location>
        <begin position="247"/>
        <end position="332"/>
    </location>
</feature>
<keyword evidence="4" id="KW-0479">Metal-binding</keyword>
<evidence type="ECO:0000259" key="8">
    <source>
        <dbReference type="PROSITE" id="PS51085"/>
    </source>
</evidence>
<accession>A0A542WZS8</accession>
<dbReference type="AlphaFoldDB" id="A0A542WZS8"/>
<evidence type="ECO:0000313" key="10">
    <source>
        <dbReference type="EMBL" id="TQL29034.1"/>
    </source>
</evidence>
<evidence type="ECO:0000256" key="3">
    <source>
        <dbReference type="ARBA" id="ARBA00022714"/>
    </source>
</evidence>
<organism evidence="10 11">
    <name type="scientific">Barrientosiimonas humi</name>
    <dbReference type="NCBI Taxonomy" id="999931"/>
    <lineage>
        <taxon>Bacteria</taxon>
        <taxon>Bacillati</taxon>
        <taxon>Actinomycetota</taxon>
        <taxon>Actinomycetes</taxon>
        <taxon>Micrococcales</taxon>
        <taxon>Dermacoccaceae</taxon>
        <taxon>Barrientosiimonas</taxon>
    </lineage>
</organism>
<dbReference type="Pfam" id="PF00111">
    <property type="entry name" value="Fer2"/>
    <property type="match status" value="1"/>
</dbReference>
<dbReference type="InterPro" id="IPR012675">
    <property type="entry name" value="Beta-grasp_dom_sf"/>
</dbReference>
<gene>
    <name evidence="10" type="ORF">FB554_3347</name>
</gene>
<sequence>MTQLLSEKTEMTTQTTDAPEQTLQLEIVAVDRLTDDVVQLRLRAADGSPLPAWSPGAHLDLVLEGVGPRQYSLCSDPSEPGEWRVAVLREPDGRGGSAYVHDRLVPGQSVTVQGPRNHFRLVEAPHYTFVAGGIGITPLLPMIRHAERAGVPWRLHYGGRTRATMAYVDELVERYGDRISLCPQETHGLLDLAGILADAPEGSRVYCCGPEPLLAALEGACAERELPTPHVERFAPKDLGETHDVDFEVELESTGEVVAVPAGCSVLEALRQHGLDVPSSCQEGTCGTCETGVLAGTVDHRDSLLTEQEQEAMDTMFICVSRSAGERLTLEL</sequence>
<dbReference type="CDD" id="cd06185">
    <property type="entry name" value="PDR_like"/>
    <property type="match status" value="1"/>
</dbReference>
<dbReference type="PROSITE" id="PS51085">
    <property type="entry name" value="2FE2S_FER_2"/>
    <property type="match status" value="1"/>
</dbReference>
<evidence type="ECO:0000256" key="4">
    <source>
        <dbReference type="ARBA" id="ARBA00022723"/>
    </source>
</evidence>
<dbReference type="PROSITE" id="PS00197">
    <property type="entry name" value="2FE2S_FER_1"/>
    <property type="match status" value="1"/>
</dbReference>
<dbReference type="RefSeq" id="WP_236022184.1">
    <property type="nucleotide sequence ID" value="NZ_CAJTBP010000001.1"/>
</dbReference>
<keyword evidence="3" id="KW-0001">2Fe-2S</keyword>
<comment type="caution">
    <text evidence="10">The sequence shown here is derived from an EMBL/GenBank/DDBJ whole genome shotgun (WGS) entry which is preliminary data.</text>
</comment>
<dbReference type="CDD" id="cd00207">
    <property type="entry name" value="fer2"/>
    <property type="match status" value="1"/>
</dbReference>
<evidence type="ECO:0000256" key="2">
    <source>
        <dbReference type="ARBA" id="ARBA00022630"/>
    </source>
</evidence>
<dbReference type="GO" id="GO:0051537">
    <property type="term" value="F:2 iron, 2 sulfur cluster binding"/>
    <property type="evidence" value="ECO:0007669"/>
    <property type="project" value="UniProtKB-KW"/>
</dbReference>
<dbReference type="InterPro" id="IPR036010">
    <property type="entry name" value="2Fe-2S_ferredoxin-like_sf"/>
</dbReference>
<dbReference type="SUPFAM" id="SSF54292">
    <property type="entry name" value="2Fe-2S ferredoxin-like"/>
    <property type="match status" value="1"/>
</dbReference>